<feature type="compositionally biased region" description="Basic and acidic residues" evidence="1">
    <location>
        <begin position="271"/>
        <end position="308"/>
    </location>
</feature>
<dbReference type="OrthoDB" id="5314275at2759"/>
<dbReference type="AlphaFoldDB" id="A0A0C3S7T1"/>
<feature type="region of interest" description="Disordered" evidence="1">
    <location>
        <begin position="1"/>
        <end position="100"/>
    </location>
</feature>
<evidence type="ECO:0000256" key="1">
    <source>
        <dbReference type="SAM" id="MobiDB-lite"/>
    </source>
</evidence>
<dbReference type="EMBL" id="KN840506">
    <property type="protein sequence ID" value="KIP06957.1"/>
    <property type="molecule type" value="Genomic_DNA"/>
</dbReference>
<protein>
    <submittedName>
        <fullName evidence="2">Uncharacterized protein</fullName>
    </submittedName>
</protein>
<evidence type="ECO:0000313" key="2">
    <source>
        <dbReference type="EMBL" id="KIP06957.1"/>
    </source>
</evidence>
<sequence length="320" mass="35304">MIVDRKDAIPEQTIRMQYDAPQGPPPGYHESASNPFADPAARGYPPSPNYNTYNSSPGGEAPAFYGQQPALAHGSYNQHLSPGPSSSQPRTPSPSGSSSGFFAKSASLESLLNPPPPAFARAPQAQFPYSPPFATHDVNEEDWTRFLGDLQKIGALSPMNRIVSNVAPLAMGIGFLPGLLVTRAFESRMKTNKAGPASQLVEYWNSHYFHPRMMDVALVQGQTVYGSAAGLPPQMAQQGSSRSRGDYDSDSSSSSSSSDDDRRHSRSRGSRRSERRAERRERRQERREMKRGRRSEGRAGKTDKKEPWRLVVSYRPSQMM</sequence>
<gene>
    <name evidence="2" type="ORF">PHLGIDRAFT_434674</name>
</gene>
<organism evidence="2 3">
    <name type="scientific">Phlebiopsis gigantea (strain 11061_1 CR5-6)</name>
    <name type="common">White-rot fungus</name>
    <name type="synonym">Peniophora gigantea</name>
    <dbReference type="NCBI Taxonomy" id="745531"/>
    <lineage>
        <taxon>Eukaryota</taxon>
        <taxon>Fungi</taxon>
        <taxon>Dikarya</taxon>
        <taxon>Basidiomycota</taxon>
        <taxon>Agaricomycotina</taxon>
        <taxon>Agaricomycetes</taxon>
        <taxon>Polyporales</taxon>
        <taxon>Phanerochaetaceae</taxon>
        <taxon>Phlebiopsis</taxon>
    </lineage>
</organism>
<keyword evidence="3" id="KW-1185">Reference proteome</keyword>
<dbReference type="Proteomes" id="UP000053257">
    <property type="component" value="Unassembled WGS sequence"/>
</dbReference>
<accession>A0A0C3S7T1</accession>
<feature type="region of interest" description="Disordered" evidence="1">
    <location>
        <begin position="113"/>
        <end position="133"/>
    </location>
</feature>
<reference evidence="2 3" key="1">
    <citation type="journal article" date="2014" name="PLoS Genet.">
        <title>Analysis of the Phlebiopsis gigantea genome, transcriptome and secretome provides insight into its pioneer colonization strategies of wood.</title>
        <authorList>
            <person name="Hori C."/>
            <person name="Ishida T."/>
            <person name="Igarashi K."/>
            <person name="Samejima M."/>
            <person name="Suzuki H."/>
            <person name="Master E."/>
            <person name="Ferreira P."/>
            <person name="Ruiz-Duenas F.J."/>
            <person name="Held B."/>
            <person name="Canessa P."/>
            <person name="Larrondo L.F."/>
            <person name="Schmoll M."/>
            <person name="Druzhinina I.S."/>
            <person name="Kubicek C.P."/>
            <person name="Gaskell J.A."/>
            <person name="Kersten P."/>
            <person name="St John F."/>
            <person name="Glasner J."/>
            <person name="Sabat G."/>
            <person name="Splinter BonDurant S."/>
            <person name="Syed K."/>
            <person name="Yadav J."/>
            <person name="Mgbeahuruike A.C."/>
            <person name="Kovalchuk A."/>
            <person name="Asiegbu F.O."/>
            <person name="Lackner G."/>
            <person name="Hoffmeister D."/>
            <person name="Rencoret J."/>
            <person name="Gutierrez A."/>
            <person name="Sun H."/>
            <person name="Lindquist E."/>
            <person name="Barry K."/>
            <person name="Riley R."/>
            <person name="Grigoriev I.V."/>
            <person name="Henrissat B."/>
            <person name="Kues U."/>
            <person name="Berka R.M."/>
            <person name="Martinez A.T."/>
            <person name="Covert S.F."/>
            <person name="Blanchette R.A."/>
            <person name="Cullen D."/>
        </authorList>
    </citation>
    <scope>NUCLEOTIDE SEQUENCE [LARGE SCALE GENOMIC DNA]</scope>
    <source>
        <strain evidence="2 3">11061_1 CR5-6</strain>
    </source>
</reference>
<name>A0A0C3S7T1_PHLG1</name>
<feature type="compositionally biased region" description="Low complexity" evidence="1">
    <location>
        <begin position="81"/>
        <end position="100"/>
    </location>
</feature>
<dbReference type="HOGENOM" id="CLU_048146_2_0_1"/>
<dbReference type="InterPro" id="IPR028018">
    <property type="entry name" value="DUF4646"/>
</dbReference>
<dbReference type="Pfam" id="PF15496">
    <property type="entry name" value="DUF4646"/>
    <property type="match status" value="1"/>
</dbReference>
<feature type="compositionally biased region" description="Low complexity" evidence="1">
    <location>
        <begin position="119"/>
        <end position="128"/>
    </location>
</feature>
<evidence type="ECO:0000313" key="3">
    <source>
        <dbReference type="Proteomes" id="UP000053257"/>
    </source>
</evidence>
<dbReference type="STRING" id="745531.A0A0C3S7T1"/>
<feature type="region of interest" description="Disordered" evidence="1">
    <location>
        <begin position="229"/>
        <end position="320"/>
    </location>
</feature>
<proteinExistence type="predicted"/>